<dbReference type="InterPro" id="IPR036485">
    <property type="entry name" value="Glu_synth_asu_C_sf"/>
</dbReference>
<organism evidence="2 3">
    <name type="scientific">Desulfotruncus arcticus DSM 17038</name>
    <dbReference type="NCBI Taxonomy" id="1121424"/>
    <lineage>
        <taxon>Bacteria</taxon>
        <taxon>Bacillati</taxon>
        <taxon>Bacillota</taxon>
        <taxon>Clostridia</taxon>
        <taxon>Eubacteriales</taxon>
        <taxon>Desulfallaceae</taxon>
        <taxon>Desulfotruncus</taxon>
    </lineage>
</organism>
<dbReference type="InterPro" id="IPR035710">
    <property type="entry name" value="Archaeal_gltB"/>
</dbReference>
<dbReference type="OrthoDB" id="9803192at2"/>
<dbReference type="InterPro" id="IPR002489">
    <property type="entry name" value="Glu_synth_asu_C"/>
</dbReference>
<dbReference type="CDD" id="cd00981">
    <property type="entry name" value="arch_gltB"/>
    <property type="match status" value="1"/>
</dbReference>
<evidence type="ECO:0000313" key="2">
    <source>
        <dbReference type="EMBL" id="SFF98286.1"/>
    </source>
</evidence>
<gene>
    <name evidence="2" type="ORF">SAMN05660649_00332</name>
</gene>
<evidence type="ECO:0000259" key="1">
    <source>
        <dbReference type="Pfam" id="PF01493"/>
    </source>
</evidence>
<keyword evidence="3" id="KW-1185">Reference proteome</keyword>
<sequence length="284" mass="31305">MNGMNVKFGYRDNFLGDIRPVDELIAQNTVIDGSKAVINANTLKHKEVNDVLREVVLRGASEITLNNVYGQRYIGTRLVLPRGHKPVKITINKFPGNDLGMFLKGHQIIVNGNAQDGVGNTMDDGEIIVYGRAGDVVAMSMRDGKVFVRDNVGYRAAIHMKQYKNKLPVLVVGGTAQDFLGEYMAGGIVMLLGLNLKAGEPHRANYIGTGMHGGVIYLRGTVEQHQLGKEVGVRELDDADRKIVSTYVKQYCEYFGGNAEEILKGSFIKLLPVSLRPYGKIYAY</sequence>
<evidence type="ECO:0000313" key="3">
    <source>
        <dbReference type="Proteomes" id="UP000199337"/>
    </source>
</evidence>
<dbReference type="PANTHER" id="PTHR39673">
    <property type="entry name" value="TUNGSTEN FORMYLMETHANOFURAN DEHYDROGENASE, SUBUNIT C (FWDC)"/>
    <property type="match status" value="1"/>
</dbReference>
<dbReference type="EMBL" id="FOOX01000001">
    <property type="protein sequence ID" value="SFF98286.1"/>
    <property type="molecule type" value="Genomic_DNA"/>
</dbReference>
<dbReference type="GO" id="GO:0016491">
    <property type="term" value="F:oxidoreductase activity"/>
    <property type="evidence" value="ECO:0007669"/>
    <property type="project" value="InterPro"/>
</dbReference>
<dbReference type="STRING" id="341036.SAMN05660649_00332"/>
<dbReference type="SUPFAM" id="SSF69336">
    <property type="entry name" value="Alpha subunit of glutamate synthase, C-terminal domain"/>
    <property type="match status" value="1"/>
</dbReference>
<dbReference type="InterPro" id="IPR012061">
    <property type="entry name" value="Glu_synth_lsu_3"/>
</dbReference>
<name>A0A1I2N9V5_9FIRM</name>
<protein>
    <submittedName>
        <fullName evidence="2">Glutamate synthase domain-containing protein 3</fullName>
    </submittedName>
</protein>
<reference evidence="3" key="1">
    <citation type="submission" date="2016-10" db="EMBL/GenBank/DDBJ databases">
        <authorList>
            <person name="Varghese N."/>
            <person name="Submissions S."/>
        </authorList>
    </citation>
    <scope>NUCLEOTIDE SEQUENCE [LARGE SCALE GENOMIC DNA]</scope>
    <source>
        <strain evidence="3">DSM 17038</strain>
    </source>
</reference>
<dbReference type="PIRSF" id="PIRSF006519">
    <property type="entry name" value="GOGAT_dom3"/>
    <property type="match status" value="1"/>
</dbReference>
<dbReference type="AlphaFoldDB" id="A0A1I2N9V5"/>
<accession>A0A1I2N9V5</accession>
<dbReference type="PANTHER" id="PTHR39673:SF5">
    <property type="entry name" value="TUNGSTEN-CONTAINING FORMYLMETHANOFURAN DEHYDROGENASE 2 SUBUNIT C"/>
    <property type="match status" value="1"/>
</dbReference>
<feature type="domain" description="Glutamate synthase alpha subunit C-terminal" evidence="1">
    <location>
        <begin position="64"/>
        <end position="226"/>
    </location>
</feature>
<dbReference type="RefSeq" id="WP_092468061.1">
    <property type="nucleotide sequence ID" value="NZ_FOOX01000001.1"/>
</dbReference>
<dbReference type="Proteomes" id="UP000199337">
    <property type="component" value="Unassembled WGS sequence"/>
</dbReference>
<proteinExistence type="predicted"/>
<dbReference type="Gene3D" id="2.160.20.60">
    <property type="entry name" value="Glutamate synthase, alpha subunit, C-terminal domain"/>
    <property type="match status" value="1"/>
</dbReference>
<dbReference type="Pfam" id="PF01493">
    <property type="entry name" value="GXGXG"/>
    <property type="match status" value="1"/>
</dbReference>